<comment type="caution">
    <text evidence="2">The sequence shown here is derived from an EMBL/GenBank/DDBJ whole genome shotgun (WGS) entry which is preliminary data.</text>
</comment>
<sequence length="138" mass="14806">MSSNKKPNKMLDQQPLFNNHNHILPHHSEAHLSPLGHKKQSLKQTLHPSVLQSPSNHSNQHLLSLMTSSGRALNPTQHVGMGSQNHASTHASSHASNLPPRPHSASGSMTNSQGYVPVGSHGDQAMPGGYVAQQGQFV</sequence>
<name>A0A9W9YFG7_9CNID</name>
<keyword evidence="3" id="KW-1185">Reference proteome</keyword>
<feature type="region of interest" description="Disordered" evidence="1">
    <location>
        <begin position="36"/>
        <end position="60"/>
    </location>
</feature>
<feature type="compositionally biased region" description="Polar residues" evidence="1">
    <location>
        <begin position="72"/>
        <end position="85"/>
    </location>
</feature>
<proteinExistence type="predicted"/>
<evidence type="ECO:0000256" key="1">
    <source>
        <dbReference type="SAM" id="MobiDB-lite"/>
    </source>
</evidence>
<protein>
    <submittedName>
        <fullName evidence="2">Uncharacterized protein</fullName>
    </submittedName>
</protein>
<dbReference type="Proteomes" id="UP001163046">
    <property type="component" value="Unassembled WGS sequence"/>
</dbReference>
<feature type="compositionally biased region" description="Polar residues" evidence="1">
    <location>
        <begin position="42"/>
        <end position="60"/>
    </location>
</feature>
<dbReference type="EMBL" id="MU827787">
    <property type="protein sequence ID" value="KAJ7333142.1"/>
    <property type="molecule type" value="Genomic_DNA"/>
</dbReference>
<feature type="compositionally biased region" description="Polar residues" evidence="1">
    <location>
        <begin position="105"/>
        <end position="114"/>
    </location>
</feature>
<evidence type="ECO:0000313" key="3">
    <source>
        <dbReference type="Proteomes" id="UP001163046"/>
    </source>
</evidence>
<organism evidence="2 3">
    <name type="scientific">Desmophyllum pertusum</name>
    <dbReference type="NCBI Taxonomy" id="174260"/>
    <lineage>
        <taxon>Eukaryota</taxon>
        <taxon>Metazoa</taxon>
        <taxon>Cnidaria</taxon>
        <taxon>Anthozoa</taxon>
        <taxon>Hexacorallia</taxon>
        <taxon>Scleractinia</taxon>
        <taxon>Caryophylliina</taxon>
        <taxon>Caryophylliidae</taxon>
        <taxon>Desmophyllum</taxon>
    </lineage>
</organism>
<accession>A0A9W9YFG7</accession>
<dbReference type="AlphaFoldDB" id="A0A9W9YFG7"/>
<reference evidence="2" key="1">
    <citation type="submission" date="2023-01" db="EMBL/GenBank/DDBJ databases">
        <title>Genome assembly of the deep-sea coral Lophelia pertusa.</title>
        <authorList>
            <person name="Herrera S."/>
            <person name="Cordes E."/>
        </authorList>
    </citation>
    <scope>NUCLEOTIDE SEQUENCE</scope>
    <source>
        <strain evidence="2">USNM1676648</strain>
        <tissue evidence="2">Polyp</tissue>
    </source>
</reference>
<feature type="region of interest" description="Disordered" evidence="1">
    <location>
        <begin position="72"/>
        <end position="138"/>
    </location>
</feature>
<evidence type="ECO:0000313" key="2">
    <source>
        <dbReference type="EMBL" id="KAJ7333142.1"/>
    </source>
</evidence>
<gene>
    <name evidence="2" type="ORF">OS493_018318</name>
</gene>
<feature type="compositionally biased region" description="Low complexity" evidence="1">
    <location>
        <begin position="86"/>
        <end position="96"/>
    </location>
</feature>